<keyword evidence="2" id="KW-0812">Transmembrane</keyword>
<feature type="transmembrane region" description="Helical" evidence="2">
    <location>
        <begin position="14"/>
        <end position="33"/>
    </location>
</feature>
<keyword evidence="2" id="KW-0472">Membrane</keyword>
<feature type="domain" description="GmrSD restriction endonucleases C-terminal" evidence="3">
    <location>
        <begin position="155"/>
        <end position="299"/>
    </location>
</feature>
<evidence type="ECO:0000256" key="1">
    <source>
        <dbReference type="SAM" id="MobiDB-lite"/>
    </source>
</evidence>
<dbReference type="PANTHER" id="PTHR24094:SF15">
    <property type="entry name" value="AMP-DEPENDENT SYNTHETASE_LIGASE DOMAIN-CONTAINING PROTEIN-RELATED"/>
    <property type="match status" value="1"/>
</dbReference>
<gene>
    <name evidence="4" type="ORF">BB215W447A_1246</name>
</gene>
<organism evidence="4 5">
    <name type="scientific">Bifidobacterium breve</name>
    <dbReference type="NCBI Taxonomy" id="1685"/>
    <lineage>
        <taxon>Bacteria</taxon>
        <taxon>Bacillati</taxon>
        <taxon>Actinomycetota</taxon>
        <taxon>Actinomycetes</taxon>
        <taxon>Bifidobacteriales</taxon>
        <taxon>Bifidobacteriaceae</taxon>
        <taxon>Bifidobacterium</taxon>
    </lineage>
</organism>
<proteinExistence type="predicted"/>
<dbReference type="Pfam" id="PF07510">
    <property type="entry name" value="GmrSD_C"/>
    <property type="match status" value="1"/>
</dbReference>
<dbReference type="EMBL" id="CP021558">
    <property type="protein sequence ID" value="AUE03262.1"/>
    <property type="molecule type" value="Genomic_DNA"/>
</dbReference>
<dbReference type="PANTHER" id="PTHR24094">
    <property type="entry name" value="SECRETED PROTEIN"/>
    <property type="match status" value="1"/>
</dbReference>
<dbReference type="AlphaFoldDB" id="A0A2K9B1W0"/>
<dbReference type="InterPro" id="IPR011089">
    <property type="entry name" value="GmrSD_C"/>
</dbReference>
<accession>A0A2K9B1W0</accession>
<evidence type="ECO:0000259" key="3">
    <source>
        <dbReference type="Pfam" id="PF07510"/>
    </source>
</evidence>
<feature type="region of interest" description="Disordered" evidence="1">
    <location>
        <begin position="80"/>
        <end position="107"/>
    </location>
</feature>
<sequence length="314" mass="33259">MAGRRGGGNGWHDLWSMIVALILLGVLMVGLVSSGGWRVLSGRLGIGNPDAHTSDLTKDRGGVERNPDARDVTKLLQGLKGSGAQAAPRPGTPAPVPDGNAGKAPDAKTGMAYWQAQLDATGGIRTAKANPGGYDRESEFGGWAPADCGKATTRDLILARDLTDVSRDSSCRVASGTLADPYTGRGIAFRRGVKTSAAVQIDHVVSLYDAWASGARDWDQGKRVEYANDPDVLLASDGPANMAKGSGIDVNGRSTWLTQHTGAPDIWMPDNKAYRCDYMAKRVGIKTKYGLTMTAREKQQTITYLAGCVAGKNR</sequence>
<dbReference type="Proteomes" id="UP000232491">
    <property type="component" value="Chromosome"/>
</dbReference>
<evidence type="ECO:0000256" key="2">
    <source>
        <dbReference type="SAM" id="Phobius"/>
    </source>
</evidence>
<protein>
    <recommendedName>
        <fullName evidence="3">GmrSD restriction endonucleases C-terminal domain-containing protein</fullName>
    </recommendedName>
</protein>
<evidence type="ECO:0000313" key="4">
    <source>
        <dbReference type="EMBL" id="AUE03262.1"/>
    </source>
</evidence>
<dbReference type="RefSeq" id="WP_106641532.1">
    <property type="nucleotide sequence ID" value="NZ_CP021558.1"/>
</dbReference>
<reference evidence="4 5" key="1">
    <citation type="submission" date="2017-05" db="EMBL/GenBank/DDBJ databases">
        <title>Comparative genomics and methylome analysis of the gut commensal Bifidobacterium breve.</title>
        <authorList>
            <person name="Bottacini F."/>
            <person name="Morrissey R."/>
            <person name="Roberts R.J."/>
            <person name="James K."/>
            <person name="van Breen J."/>
            <person name="Egan M."/>
            <person name="Lambert J."/>
            <person name="van Limpt K."/>
            <person name="Stanton C."/>
            <person name="Knol J."/>
            <person name="O' Connell Motherway M."/>
            <person name="van Sinderen D."/>
        </authorList>
    </citation>
    <scope>NUCLEOTIDE SEQUENCE [LARGE SCALE GENOMIC DNA]</scope>
    <source>
        <strain evidence="4 5">215W447a</strain>
    </source>
</reference>
<keyword evidence="2" id="KW-1133">Transmembrane helix</keyword>
<name>A0A2K9B1W0_BIFBR</name>
<evidence type="ECO:0000313" key="5">
    <source>
        <dbReference type="Proteomes" id="UP000232491"/>
    </source>
</evidence>